<feature type="region of interest" description="Disordered" evidence="1">
    <location>
        <begin position="280"/>
        <end position="336"/>
    </location>
</feature>
<dbReference type="InterPro" id="IPR011105">
    <property type="entry name" value="Cell_wall_hydrolase_SleB"/>
</dbReference>
<evidence type="ECO:0000313" key="4">
    <source>
        <dbReference type="Proteomes" id="UP000468943"/>
    </source>
</evidence>
<dbReference type="InterPro" id="IPR042047">
    <property type="entry name" value="SleB_dom1"/>
</dbReference>
<protein>
    <submittedName>
        <fullName evidence="3">Cell wall hydrolase</fullName>
    </submittedName>
</protein>
<evidence type="ECO:0000256" key="1">
    <source>
        <dbReference type="SAM" id="MobiDB-lite"/>
    </source>
</evidence>
<dbReference type="Pfam" id="PF07486">
    <property type="entry name" value="Hydrolase_2"/>
    <property type="match status" value="1"/>
</dbReference>
<dbReference type="EMBL" id="WTYS01000001">
    <property type="protein sequence ID" value="MXO56679.1"/>
    <property type="molecule type" value="Genomic_DNA"/>
</dbReference>
<organism evidence="3 4">
    <name type="scientific">Pontixanthobacter gangjinensis</name>
    <dbReference type="NCBI Taxonomy" id="1028742"/>
    <lineage>
        <taxon>Bacteria</taxon>
        <taxon>Pseudomonadati</taxon>
        <taxon>Pseudomonadota</taxon>
        <taxon>Alphaproteobacteria</taxon>
        <taxon>Sphingomonadales</taxon>
        <taxon>Erythrobacteraceae</taxon>
        <taxon>Pontixanthobacter</taxon>
    </lineage>
</organism>
<accession>A0A6I4SLS6</accession>
<evidence type="ECO:0000313" key="3">
    <source>
        <dbReference type="EMBL" id="MXO56679.1"/>
    </source>
</evidence>
<gene>
    <name evidence="3" type="ORF">GRI36_07260</name>
</gene>
<dbReference type="GO" id="GO:0016787">
    <property type="term" value="F:hydrolase activity"/>
    <property type="evidence" value="ECO:0007669"/>
    <property type="project" value="UniProtKB-KW"/>
</dbReference>
<evidence type="ECO:0000259" key="2">
    <source>
        <dbReference type="Pfam" id="PF07486"/>
    </source>
</evidence>
<name>A0A6I4SLS6_9SPHN</name>
<dbReference type="OrthoDB" id="9785345at2"/>
<comment type="caution">
    <text evidence="3">The sequence shown here is derived from an EMBL/GenBank/DDBJ whole genome shotgun (WGS) entry which is preliminary data.</text>
</comment>
<keyword evidence="4" id="KW-1185">Reference proteome</keyword>
<feature type="domain" description="Cell wall hydrolase SleB" evidence="2">
    <location>
        <begin position="114"/>
        <end position="222"/>
    </location>
</feature>
<sequence>MAAPGQWEAFQLANAQLEMAVEVQPMGFEQPGMSFPGSAFYYIEDNQLTVADLEPRELAVFDVTGTGDTEAAELVAAKNAGAAARAFALSGDGIGKSRALQCMTQAIYYEAASEAIAGQAAVAQVVLNRVSHPSYPNSVCGVVFQGSERKTGCQFSFTCDGSLRRKASAAAWNRARGVAQNALSGSVYRPVGLATHYHTIWIYPYWAPSLDPIGTIGAHRFYKWKGNAGKPAAFNSRYAGYEPVAAPNPRSVTADDDARSVADPISLARAYEEARVQAIAESGNKSPQGSRSPAPSYSAKVEERGGDKLYTAENLPDSGTVKPEYANSGRWIAEPK</sequence>
<keyword evidence="3" id="KW-0378">Hydrolase</keyword>
<feature type="compositionally biased region" description="Polar residues" evidence="1">
    <location>
        <begin position="283"/>
        <end position="295"/>
    </location>
</feature>
<proteinExistence type="predicted"/>
<reference evidence="3 4" key="1">
    <citation type="submission" date="2019-12" db="EMBL/GenBank/DDBJ databases">
        <title>Genomic-based taxomic classification of the family Erythrobacteraceae.</title>
        <authorList>
            <person name="Xu L."/>
        </authorList>
    </citation>
    <scope>NUCLEOTIDE SEQUENCE [LARGE SCALE GENOMIC DNA]</scope>
    <source>
        <strain evidence="3 4">JCM 17802</strain>
    </source>
</reference>
<dbReference type="AlphaFoldDB" id="A0A6I4SLS6"/>
<dbReference type="Gene3D" id="1.10.10.2520">
    <property type="entry name" value="Cell wall hydrolase SleB, domain 1"/>
    <property type="match status" value="1"/>
</dbReference>
<dbReference type="Proteomes" id="UP000468943">
    <property type="component" value="Unassembled WGS sequence"/>
</dbReference>